<dbReference type="Proteomes" id="UP000694941">
    <property type="component" value="Unplaced"/>
</dbReference>
<dbReference type="CDD" id="cd17979">
    <property type="entry name" value="DEXHc_DHX34"/>
    <property type="match status" value="1"/>
</dbReference>
<keyword evidence="1" id="KW-0547">Nucleotide-binding</keyword>
<dbReference type="Pfam" id="PF07717">
    <property type="entry name" value="OB_NTP_bind"/>
    <property type="match status" value="1"/>
</dbReference>
<dbReference type="InterPro" id="IPR014001">
    <property type="entry name" value="Helicase_ATP-bd"/>
</dbReference>
<dbReference type="SMART" id="SM00490">
    <property type="entry name" value="HELICc"/>
    <property type="match status" value="1"/>
</dbReference>
<dbReference type="Gene3D" id="1.20.120.1080">
    <property type="match status" value="1"/>
</dbReference>
<name>A0ABM1BCV9_LIMPO</name>
<dbReference type="RefSeq" id="XP_013779441.2">
    <property type="nucleotide sequence ID" value="XM_013923987.2"/>
</dbReference>
<evidence type="ECO:0000313" key="9">
    <source>
        <dbReference type="RefSeq" id="XP_013779441.2"/>
    </source>
</evidence>
<dbReference type="PROSITE" id="PS51194">
    <property type="entry name" value="HELICASE_CTER"/>
    <property type="match status" value="1"/>
</dbReference>
<accession>A0ABM1BCV9</accession>
<evidence type="ECO:0000256" key="3">
    <source>
        <dbReference type="ARBA" id="ARBA00022806"/>
    </source>
</evidence>
<evidence type="ECO:0000256" key="4">
    <source>
        <dbReference type="ARBA" id="ARBA00022840"/>
    </source>
</evidence>
<evidence type="ECO:0000256" key="1">
    <source>
        <dbReference type="ARBA" id="ARBA00022741"/>
    </source>
</evidence>
<dbReference type="SMART" id="SM00487">
    <property type="entry name" value="DEXDc"/>
    <property type="match status" value="1"/>
</dbReference>
<sequence>MGKSKHKKRKKHSSHKDILSDSDEGKKVSSKSKHGSSLCKTKAWDMEGSERCIQDKNKLEAKEEATSSITSNTEAGGYRKRSSENHSEGLEMRKKNIHRDGHTSKYLDQNEPVDFENHRAVLNKMFFGDKDIIKRGSTTYDDFWIFLQKYQAMQMNAGTLKSHSVLMGSTQSGESSMGVPKLYSKHHKINFNLKTDDVRELMCRGHIFKDEDETDQLTEADVIEFKQILLLYVNFLQKQKFSKLRKLREAQANLPISKYAQDIVHAVKSHQVIVVAGDTGCGKSTQVPQYLLAAGFQKIACTQPRRIACISLCKRVAYETLNEYGSEVAYQIRFEKSKTQHTRILFLTEGLLLRQVASDPLLSSYDIIILDEVHERHLSCDFLLGVVKCLMIQRPNLKVILMSATINIQLYTEYFGNCPVIQVPGRLFPIEVFYRPTPAEERCTQTGRMNPNPYIQIMQLIDSKYPSGERGDLLIFLSGMTEISTLVEAATIYAEQTQKWIILPLHSTLSLAEQDKVFDYPPEGVRKCIISTNIAETSVTIDGVRFVVDSGKVKEMSYDATYRMQRLQEFCISRASAEQRKGRAGRTGPGVCYRLFSEKEYEALSPYSTPEIQRVPLDSLILQMISMGLPDARKFPFLEAPPADSLEESIQSLKDQAALTDEEMLTPMGQMLACLPVDVTIGKILVLGSVFHLVDPVLSLAATLSVQSPFTNRSYRDPDKMAARRSLESDHGDPFTLLSAYHKWLEVKSNRHESSRKWCNRHGLEEQRFYEITKLRRQFKDLLQNSGLMERKLYQTSSSRRVQRYGELRQLREMKRQFQQTPHQRKMLRLVSDIEGIVEEGAEEDVDIKDVEFRMSNDCNQVQALLSTSNAYTHKDLVMLKLIVASGLYPQVAVADEHNSYKSDSDQLFHTKAKPFVMLHPMSVLALQPDLLQLREMDVEQMQGFTSRTPLSMKHQLLTYLLLLETTKPYLVNCLRVPAAHSLLLLSHSLDTNQDFTRIVCDGWLELRFVNGEGAQQFVLQAIRIRDLWEDVLQNIFQETVSTPASDHELSREVRKKQQTLPKLLDRYLHLEVLHTIRRLLAADLKELYIGSEDFYTSEGTSYMAGVFGEVNEYRAHPKKGGLVVKTYLTYNCILDVDQTTLQYIQKPWLCPKCHQELTLSVLDQVRHQEQCQANENDEEEAQKRLSMNSLKKAFFCSECQEELFLTSTEMLRHKKSHMQQEKV</sequence>
<keyword evidence="8" id="KW-1185">Reference proteome</keyword>
<protein>
    <submittedName>
        <fullName evidence="9">Probable ATP-dependent RNA helicase DHX34</fullName>
    </submittedName>
</protein>
<evidence type="ECO:0000259" key="7">
    <source>
        <dbReference type="PROSITE" id="PS51194"/>
    </source>
</evidence>
<feature type="domain" description="Helicase ATP-binding" evidence="6">
    <location>
        <begin position="264"/>
        <end position="424"/>
    </location>
</feature>
<dbReference type="InterPro" id="IPR007502">
    <property type="entry name" value="Helicase-assoc_dom"/>
</dbReference>
<keyword evidence="3 9" id="KW-0347">Helicase</keyword>
<dbReference type="InterPro" id="IPR011545">
    <property type="entry name" value="DEAD/DEAH_box_helicase_dom"/>
</dbReference>
<evidence type="ECO:0000259" key="6">
    <source>
        <dbReference type="PROSITE" id="PS51192"/>
    </source>
</evidence>
<dbReference type="PANTHER" id="PTHR18934">
    <property type="entry name" value="ATP-DEPENDENT RNA HELICASE"/>
    <property type="match status" value="1"/>
</dbReference>
<feature type="compositionally biased region" description="Basic and acidic residues" evidence="5">
    <location>
        <begin position="15"/>
        <end position="27"/>
    </location>
</feature>
<dbReference type="PANTHER" id="PTHR18934:SF221">
    <property type="entry name" value="ATP-DEPENDENT RNA HELICASE DHX34-RELATED"/>
    <property type="match status" value="1"/>
</dbReference>
<dbReference type="Pfam" id="PF00270">
    <property type="entry name" value="DEAD"/>
    <property type="match status" value="1"/>
</dbReference>
<dbReference type="Pfam" id="PF21010">
    <property type="entry name" value="HA2_C"/>
    <property type="match status" value="1"/>
</dbReference>
<proteinExistence type="predicted"/>
<evidence type="ECO:0000313" key="8">
    <source>
        <dbReference type="Proteomes" id="UP000694941"/>
    </source>
</evidence>
<dbReference type="Pfam" id="PF24485">
    <property type="entry name" value="zf-C2H2_DHX34"/>
    <property type="match status" value="1"/>
</dbReference>
<dbReference type="Pfam" id="PF00271">
    <property type="entry name" value="Helicase_C"/>
    <property type="match status" value="1"/>
</dbReference>
<dbReference type="CDD" id="cd18791">
    <property type="entry name" value="SF2_C_RHA"/>
    <property type="match status" value="1"/>
</dbReference>
<dbReference type="PROSITE" id="PS51192">
    <property type="entry name" value="HELICASE_ATP_BIND_1"/>
    <property type="match status" value="1"/>
</dbReference>
<dbReference type="InterPro" id="IPR027417">
    <property type="entry name" value="P-loop_NTPase"/>
</dbReference>
<dbReference type="InterPro" id="IPR011709">
    <property type="entry name" value="DEAD-box_helicase_OB_fold"/>
</dbReference>
<gene>
    <name evidence="9" type="primary">LOC106463907</name>
</gene>
<feature type="compositionally biased region" description="Basic and acidic residues" evidence="5">
    <location>
        <begin position="42"/>
        <end position="65"/>
    </location>
</feature>
<feature type="compositionally biased region" description="Basic residues" evidence="5">
    <location>
        <begin position="1"/>
        <end position="14"/>
    </location>
</feature>
<reference evidence="9" key="1">
    <citation type="submission" date="2025-08" db="UniProtKB">
        <authorList>
            <consortium name="RefSeq"/>
        </authorList>
    </citation>
    <scope>IDENTIFICATION</scope>
    <source>
        <tissue evidence="9">Muscle</tissue>
    </source>
</reference>
<dbReference type="InterPro" id="IPR056382">
    <property type="entry name" value="DHX34_Znf-C2H2"/>
</dbReference>
<dbReference type="SMART" id="SM00847">
    <property type="entry name" value="HA2"/>
    <property type="match status" value="1"/>
</dbReference>
<evidence type="ECO:0000256" key="2">
    <source>
        <dbReference type="ARBA" id="ARBA00022801"/>
    </source>
</evidence>
<dbReference type="Gene3D" id="3.40.50.300">
    <property type="entry name" value="P-loop containing nucleotide triphosphate hydrolases"/>
    <property type="match status" value="2"/>
</dbReference>
<dbReference type="SUPFAM" id="SSF52540">
    <property type="entry name" value="P-loop containing nucleoside triphosphate hydrolases"/>
    <property type="match status" value="1"/>
</dbReference>
<organism evidence="8 9">
    <name type="scientific">Limulus polyphemus</name>
    <name type="common">Atlantic horseshoe crab</name>
    <dbReference type="NCBI Taxonomy" id="6850"/>
    <lineage>
        <taxon>Eukaryota</taxon>
        <taxon>Metazoa</taxon>
        <taxon>Ecdysozoa</taxon>
        <taxon>Arthropoda</taxon>
        <taxon>Chelicerata</taxon>
        <taxon>Merostomata</taxon>
        <taxon>Xiphosura</taxon>
        <taxon>Limulidae</taxon>
        <taxon>Limulus</taxon>
    </lineage>
</organism>
<dbReference type="InterPro" id="IPR001650">
    <property type="entry name" value="Helicase_C-like"/>
</dbReference>
<dbReference type="GeneID" id="106463907"/>
<evidence type="ECO:0000256" key="5">
    <source>
        <dbReference type="SAM" id="MobiDB-lite"/>
    </source>
</evidence>
<feature type="compositionally biased region" description="Basic and acidic residues" evidence="5">
    <location>
        <begin position="81"/>
        <end position="105"/>
    </location>
</feature>
<keyword evidence="4" id="KW-0067">ATP-binding</keyword>
<feature type="domain" description="Helicase C-terminal" evidence="7">
    <location>
        <begin position="460"/>
        <end position="628"/>
    </location>
</feature>
<keyword evidence="2" id="KW-0378">Hydrolase</keyword>
<dbReference type="GO" id="GO:0004386">
    <property type="term" value="F:helicase activity"/>
    <property type="evidence" value="ECO:0007669"/>
    <property type="project" value="UniProtKB-KW"/>
</dbReference>
<feature type="region of interest" description="Disordered" evidence="5">
    <location>
        <begin position="1"/>
        <end position="109"/>
    </location>
</feature>